<protein>
    <submittedName>
        <fullName evidence="2">DNA ligase 1</fullName>
    </submittedName>
</protein>
<organism evidence="2">
    <name type="scientific">Pararge aegeria</name>
    <name type="common">speckled wood butterfly</name>
    <dbReference type="NCBI Taxonomy" id="116150"/>
    <lineage>
        <taxon>Eukaryota</taxon>
        <taxon>Metazoa</taxon>
        <taxon>Ecdysozoa</taxon>
        <taxon>Arthropoda</taxon>
        <taxon>Hexapoda</taxon>
        <taxon>Insecta</taxon>
        <taxon>Pterygota</taxon>
        <taxon>Neoptera</taxon>
        <taxon>Endopterygota</taxon>
        <taxon>Lepidoptera</taxon>
        <taxon>Glossata</taxon>
        <taxon>Ditrysia</taxon>
        <taxon>Papilionoidea</taxon>
        <taxon>Nymphalidae</taxon>
        <taxon>Satyrinae</taxon>
        <taxon>Satyrini</taxon>
        <taxon>Parargina</taxon>
        <taxon>Pararge</taxon>
    </lineage>
</organism>
<sequence length="131" mass="14901">RRWCASCAAPTCRCRPRTAPRSACCTPTRACRCASPGSCACATTRRPSRPRRRSRWRACTRRRTRSRTAAPRPSLATRTTSTSRGHFSYLPVERRPLTKLRSDDSAQVYGIMLVECGWTFEAESLNRYSRI</sequence>
<feature type="compositionally biased region" description="Basic residues" evidence="1">
    <location>
        <begin position="52"/>
        <end position="66"/>
    </location>
</feature>
<name>S4NNZ2_9NEOP</name>
<evidence type="ECO:0000256" key="1">
    <source>
        <dbReference type="SAM" id="MobiDB-lite"/>
    </source>
</evidence>
<dbReference type="AlphaFoldDB" id="S4NNZ2"/>
<feature type="region of interest" description="Disordered" evidence="1">
    <location>
        <begin position="52"/>
        <end position="83"/>
    </location>
</feature>
<proteinExistence type="predicted"/>
<dbReference type="GO" id="GO:0016874">
    <property type="term" value="F:ligase activity"/>
    <property type="evidence" value="ECO:0007669"/>
    <property type="project" value="UniProtKB-KW"/>
</dbReference>
<reference evidence="2" key="1">
    <citation type="journal article" date="2013" name="BMC Genomics">
        <title>Unscrambling butterfly oogenesis.</title>
        <authorList>
            <person name="Carter J.M."/>
            <person name="Baker S.C."/>
            <person name="Pink R."/>
            <person name="Carter D.R."/>
            <person name="Collins A."/>
            <person name="Tomlin J."/>
            <person name="Gibbs M."/>
            <person name="Breuker C.J."/>
        </authorList>
    </citation>
    <scope>NUCLEOTIDE SEQUENCE</scope>
    <source>
        <tissue evidence="2">Ovary</tissue>
    </source>
</reference>
<evidence type="ECO:0000313" key="2">
    <source>
        <dbReference type="EMBL" id="JAA80486.1"/>
    </source>
</evidence>
<dbReference type="EMBL" id="GAIX01012074">
    <property type="protein sequence ID" value="JAA80486.1"/>
    <property type="molecule type" value="Transcribed_RNA"/>
</dbReference>
<feature type="non-terminal residue" evidence="2">
    <location>
        <position position="1"/>
    </location>
</feature>
<reference evidence="2" key="2">
    <citation type="submission" date="2013-05" db="EMBL/GenBank/DDBJ databases">
        <authorList>
            <person name="Carter J.-M."/>
            <person name="Baker S.C."/>
            <person name="Pink R."/>
            <person name="Carter D.R.F."/>
            <person name="Collins A."/>
            <person name="Tomlin J."/>
            <person name="Gibbs M."/>
            <person name="Breuker C.J."/>
        </authorList>
    </citation>
    <scope>NUCLEOTIDE SEQUENCE</scope>
    <source>
        <tissue evidence="2">Ovary</tissue>
    </source>
</reference>
<keyword evidence="2" id="KW-0436">Ligase</keyword>
<accession>S4NNZ2</accession>